<dbReference type="PANTHER" id="PTHR32309:SF13">
    <property type="entry name" value="FERRIC ENTEROBACTIN TRANSPORT PROTEIN FEPE"/>
    <property type="match status" value="1"/>
</dbReference>
<dbReference type="CDD" id="cd05387">
    <property type="entry name" value="BY-kinase"/>
    <property type="match status" value="1"/>
</dbReference>
<evidence type="ECO:0000313" key="12">
    <source>
        <dbReference type="EMBL" id="RBT69395.1"/>
    </source>
</evidence>
<gene>
    <name evidence="13" type="primary">ywqD_2</name>
    <name evidence="12" type="ORF">EB03_01065</name>
    <name evidence="13" type="ORF">NCTC12204_01709</name>
</gene>
<comment type="caution">
    <text evidence="13">The sequence shown here is derived from an EMBL/GenBank/DDBJ whole genome shotgun (WGS) entry which is preliminary data.</text>
</comment>
<keyword evidence="10" id="KW-0270">Exopolysaccharide synthesis</keyword>
<dbReference type="Proteomes" id="UP000253498">
    <property type="component" value="Unassembled WGS sequence"/>
</dbReference>
<keyword evidence="6" id="KW-0418">Kinase</keyword>
<dbReference type="AlphaFoldDB" id="A0A366UGU3"/>
<evidence type="ECO:0000256" key="8">
    <source>
        <dbReference type="ARBA" id="ARBA00022903"/>
    </source>
</evidence>
<dbReference type="EMBL" id="CABEEP010000001">
    <property type="protein sequence ID" value="VTQ65377.1"/>
    <property type="molecule type" value="Genomic_DNA"/>
</dbReference>
<evidence type="ECO:0000256" key="9">
    <source>
        <dbReference type="ARBA" id="ARBA00023137"/>
    </source>
</evidence>
<dbReference type="GO" id="GO:0042802">
    <property type="term" value="F:identical protein binding"/>
    <property type="evidence" value="ECO:0007669"/>
    <property type="project" value="UniProtKB-ARBA"/>
</dbReference>
<evidence type="ECO:0000256" key="1">
    <source>
        <dbReference type="ARBA" id="ARBA00005132"/>
    </source>
</evidence>
<reference evidence="12 14" key="1">
    <citation type="submission" date="2015-06" db="EMBL/GenBank/DDBJ databases">
        <title>The Genome Sequence of Enterococcus hirae 88EA1.</title>
        <authorList>
            <consortium name="The Broad Institute Genomics Platform"/>
            <consortium name="The Broad Institute Genome Sequencing Center for Infectious Disease"/>
            <person name="Earl A.M."/>
            <person name="Van Tyne D."/>
            <person name="Lebreton F."/>
            <person name="Saavedra J.T."/>
            <person name="Gilmore M.S."/>
            <person name="Manson McGuire A."/>
            <person name="Clock S."/>
            <person name="Crupain M."/>
            <person name="Rangan U."/>
            <person name="Young S."/>
            <person name="Abouelleil A."/>
            <person name="Cao P."/>
            <person name="Chapman S.B."/>
            <person name="Griggs A."/>
            <person name="Priest M."/>
            <person name="Shea T."/>
            <person name="Wortman J."/>
            <person name="Nusbaum C."/>
            <person name="Birren B."/>
        </authorList>
    </citation>
    <scope>NUCLEOTIDE SEQUENCE [LARGE SCALE GENOMIC DNA]</scope>
    <source>
        <strain evidence="12 14">88EA1</strain>
    </source>
</reference>
<evidence type="ECO:0000256" key="11">
    <source>
        <dbReference type="ARBA" id="ARBA00051245"/>
    </source>
</evidence>
<evidence type="ECO:0000313" key="14">
    <source>
        <dbReference type="Proteomes" id="UP000253498"/>
    </source>
</evidence>
<dbReference type="GO" id="GO:0000271">
    <property type="term" value="P:polysaccharide biosynthetic process"/>
    <property type="evidence" value="ECO:0007669"/>
    <property type="project" value="UniProtKB-KW"/>
</dbReference>
<dbReference type="Pfam" id="PF10609">
    <property type="entry name" value="ParA"/>
    <property type="match status" value="1"/>
</dbReference>
<evidence type="ECO:0000256" key="3">
    <source>
        <dbReference type="ARBA" id="ARBA00011903"/>
    </source>
</evidence>
<dbReference type="GO" id="GO:0005886">
    <property type="term" value="C:plasma membrane"/>
    <property type="evidence" value="ECO:0007669"/>
    <property type="project" value="TreeGrafter"/>
</dbReference>
<evidence type="ECO:0000313" key="13">
    <source>
        <dbReference type="EMBL" id="VTQ65377.1"/>
    </source>
</evidence>
<dbReference type="EMBL" id="LESJ01000004">
    <property type="protein sequence ID" value="RBT69395.1"/>
    <property type="molecule type" value="Genomic_DNA"/>
</dbReference>
<dbReference type="Gene3D" id="3.40.50.300">
    <property type="entry name" value="P-loop containing nucleotide triphosphate hydrolases"/>
    <property type="match status" value="1"/>
</dbReference>
<comment type="catalytic activity">
    <reaction evidence="11">
        <text>L-tyrosyl-[protein] + ATP = O-phospho-L-tyrosyl-[protein] + ADP + H(+)</text>
        <dbReference type="Rhea" id="RHEA:10596"/>
        <dbReference type="Rhea" id="RHEA-COMP:10136"/>
        <dbReference type="Rhea" id="RHEA-COMP:20101"/>
        <dbReference type="ChEBI" id="CHEBI:15378"/>
        <dbReference type="ChEBI" id="CHEBI:30616"/>
        <dbReference type="ChEBI" id="CHEBI:46858"/>
        <dbReference type="ChEBI" id="CHEBI:61978"/>
        <dbReference type="ChEBI" id="CHEBI:456216"/>
        <dbReference type="EC" id="2.7.10.2"/>
    </reaction>
</comment>
<dbReference type="GO" id="GO:0004715">
    <property type="term" value="F:non-membrane spanning protein tyrosine kinase activity"/>
    <property type="evidence" value="ECO:0007669"/>
    <property type="project" value="UniProtKB-EC"/>
</dbReference>
<reference evidence="13 15" key="2">
    <citation type="submission" date="2019-05" db="EMBL/GenBank/DDBJ databases">
        <authorList>
            <consortium name="Pathogen Informatics"/>
        </authorList>
    </citation>
    <scope>NUCLEOTIDE SEQUENCE [LARGE SCALE GENOMIC DNA]</scope>
    <source>
        <strain evidence="13 15">NCTC12204</strain>
    </source>
</reference>
<dbReference type="NCBIfam" id="TIGR01007">
    <property type="entry name" value="eps_fam"/>
    <property type="match status" value="1"/>
</dbReference>
<dbReference type="SUPFAM" id="SSF52540">
    <property type="entry name" value="P-loop containing nucleoside triphosphate hydrolases"/>
    <property type="match status" value="1"/>
</dbReference>
<keyword evidence="4 13" id="KW-0808">Transferase</keyword>
<comment type="similarity">
    <text evidence="2">Belongs to the CpsD/CapB family.</text>
</comment>
<name>A0A366UGU3_ENTHR</name>
<keyword evidence="7" id="KW-0067">ATP-binding</keyword>
<dbReference type="InterPro" id="IPR027417">
    <property type="entry name" value="P-loop_NTPase"/>
</dbReference>
<dbReference type="PANTHER" id="PTHR32309">
    <property type="entry name" value="TYROSINE-PROTEIN KINASE"/>
    <property type="match status" value="1"/>
</dbReference>
<evidence type="ECO:0000256" key="4">
    <source>
        <dbReference type="ARBA" id="ARBA00022679"/>
    </source>
</evidence>
<keyword evidence="9" id="KW-0829">Tyrosine-protein kinase</keyword>
<dbReference type="InterPro" id="IPR033756">
    <property type="entry name" value="YlxH/NBP35"/>
</dbReference>
<dbReference type="InterPro" id="IPR050445">
    <property type="entry name" value="Bact_polysacc_biosynth/exp"/>
</dbReference>
<dbReference type="GO" id="GO:0005524">
    <property type="term" value="F:ATP binding"/>
    <property type="evidence" value="ECO:0007669"/>
    <property type="project" value="UniProtKB-KW"/>
</dbReference>
<evidence type="ECO:0000256" key="2">
    <source>
        <dbReference type="ARBA" id="ARBA00007316"/>
    </source>
</evidence>
<protein>
    <recommendedName>
        <fullName evidence="3">non-specific protein-tyrosine kinase</fullName>
        <ecNumber evidence="3">2.7.10.2</ecNumber>
    </recommendedName>
</protein>
<dbReference type="FunFam" id="3.40.50.300:FF:000527">
    <property type="entry name" value="Tyrosine-protein kinase etk"/>
    <property type="match status" value="1"/>
</dbReference>
<evidence type="ECO:0000256" key="6">
    <source>
        <dbReference type="ARBA" id="ARBA00022777"/>
    </source>
</evidence>
<evidence type="ECO:0000313" key="15">
    <source>
        <dbReference type="Proteomes" id="UP000352698"/>
    </source>
</evidence>
<evidence type="ECO:0000256" key="5">
    <source>
        <dbReference type="ARBA" id="ARBA00022741"/>
    </source>
</evidence>
<dbReference type="Proteomes" id="UP000352698">
    <property type="component" value="Unassembled WGS sequence"/>
</dbReference>
<comment type="pathway">
    <text evidence="1">Capsule biogenesis; capsule polysaccharide biosynthesis.</text>
</comment>
<evidence type="ECO:0000256" key="7">
    <source>
        <dbReference type="ARBA" id="ARBA00022840"/>
    </source>
</evidence>
<proteinExistence type="inferred from homology"/>
<dbReference type="EC" id="2.7.10.2" evidence="3"/>
<organism evidence="13 15">
    <name type="scientific">Enterococcus hirae</name>
    <dbReference type="NCBI Taxonomy" id="1354"/>
    <lineage>
        <taxon>Bacteria</taxon>
        <taxon>Bacillati</taxon>
        <taxon>Bacillota</taxon>
        <taxon>Bacilli</taxon>
        <taxon>Lactobacillales</taxon>
        <taxon>Enterococcaceae</taxon>
        <taxon>Enterococcus</taxon>
    </lineage>
</organism>
<evidence type="ECO:0000256" key="10">
    <source>
        <dbReference type="ARBA" id="ARBA00023169"/>
    </source>
</evidence>
<keyword evidence="5" id="KW-0547">Nucleotide-binding</keyword>
<accession>A0A366UGU3</accession>
<keyword evidence="8" id="KW-0972">Capsule biogenesis/degradation</keyword>
<sequence>MKNNMKKKGVPLISASKQSSMISEQYRTVRSNIQFSSFDQDIKTIVVTSAGPEEGKSTVSANLAIVFANSGKKTLLIDADLRKPSVESTFRSTSNSDGLTNLLKKRNESAFVFIHETNIAHLWTMTSGPKPPNPSELLESSRMNEIIDELSVNFDLIIFDLPPVVPVTDAQILASKTDGTIIVVRERKTLKQELFKAKELLTIAQANILGIVYNGVKKSKDINYYY</sequence>
<dbReference type="InterPro" id="IPR005702">
    <property type="entry name" value="Wzc-like_C"/>
</dbReference>